<name>A0A1Y2D7P8_9PEZI</name>
<evidence type="ECO:0000256" key="5">
    <source>
        <dbReference type="ARBA" id="ARBA00023002"/>
    </source>
</evidence>
<dbReference type="PROSITE" id="PS50075">
    <property type="entry name" value="CARRIER"/>
    <property type="match status" value="1"/>
</dbReference>
<dbReference type="InterPro" id="IPR014043">
    <property type="entry name" value="Acyl_transferase_dom"/>
</dbReference>
<dbReference type="EMBL" id="MCFJ01000028">
    <property type="protein sequence ID" value="ORY55289.1"/>
    <property type="molecule type" value="Genomic_DNA"/>
</dbReference>
<dbReference type="GO" id="GO:0004315">
    <property type="term" value="F:3-oxoacyl-[acyl-carrier-protein] synthase activity"/>
    <property type="evidence" value="ECO:0007669"/>
    <property type="project" value="InterPro"/>
</dbReference>
<dbReference type="SMART" id="SM00823">
    <property type="entry name" value="PKS_PP"/>
    <property type="match status" value="1"/>
</dbReference>
<evidence type="ECO:0000256" key="9">
    <source>
        <dbReference type="SAM" id="MobiDB-lite"/>
    </source>
</evidence>
<dbReference type="Gene3D" id="3.10.129.110">
    <property type="entry name" value="Polyketide synthase dehydratase"/>
    <property type="match status" value="1"/>
</dbReference>
<dbReference type="InterPro" id="IPR013968">
    <property type="entry name" value="PKS_KR"/>
</dbReference>
<dbReference type="STRING" id="1141098.A0A1Y2D7P8"/>
<dbReference type="InterPro" id="IPR049900">
    <property type="entry name" value="PKS_mFAS_DH"/>
</dbReference>
<evidence type="ECO:0000256" key="1">
    <source>
        <dbReference type="ARBA" id="ARBA00022450"/>
    </source>
</evidence>
<dbReference type="Pfam" id="PF00698">
    <property type="entry name" value="Acyl_transf_1"/>
    <property type="match status" value="1"/>
</dbReference>
<feature type="domain" description="Ketosynthase family 3 (KS3)" evidence="11">
    <location>
        <begin position="9"/>
        <end position="435"/>
    </location>
</feature>
<dbReference type="InterPro" id="IPR016036">
    <property type="entry name" value="Malonyl_transacylase_ACP-bd"/>
</dbReference>
<dbReference type="GeneID" id="63780842"/>
<dbReference type="Proteomes" id="UP000193689">
    <property type="component" value="Unassembled WGS sequence"/>
</dbReference>
<accession>A0A1Y2D7P8</accession>
<dbReference type="Gene3D" id="3.30.70.3290">
    <property type="match status" value="1"/>
</dbReference>
<dbReference type="SMART" id="SM00829">
    <property type="entry name" value="PKS_ER"/>
    <property type="match status" value="1"/>
</dbReference>
<dbReference type="Pfam" id="PF22621">
    <property type="entry name" value="CurL-like_PKS_C"/>
    <property type="match status" value="1"/>
</dbReference>
<dbReference type="CDD" id="cd00833">
    <property type="entry name" value="PKS"/>
    <property type="match status" value="1"/>
</dbReference>
<dbReference type="InterPro" id="IPR020841">
    <property type="entry name" value="PKS_Beta-ketoAc_synthase_dom"/>
</dbReference>
<dbReference type="InterPro" id="IPR006162">
    <property type="entry name" value="Ppantetheine_attach_site"/>
</dbReference>
<dbReference type="OrthoDB" id="329835at2759"/>
<dbReference type="Pfam" id="PF16197">
    <property type="entry name" value="KAsynt_C_assoc"/>
    <property type="match status" value="1"/>
</dbReference>
<dbReference type="SUPFAM" id="SSF52151">
    <property type="entry name" value="FabD/lysophospholipase-like"/>
    <property type="match status" value="1"/>
</dbReference>
<dbReference type="Gene3D" id="1.10.1200.10">
    <property type="entry name" value="ACP-like"/>
    <property type="match status" value="1"/>
</dbReference>
<dbReference type="GO" id="GO:0016491">
    <property type="term" value="F:oxidoreductase activity"/>
    <property type="evidence" value="ECO:0007669"/>
    <property type="project" value="UniProtKB-KW"/>
</dbReference>
<dbReference type="SUPFAM" id="SSF51735">
    <property type="entry name" value="NAD(P)-binding Rossmann-fold domains"/>
    <property type="match status" value="2"/>
</dbReference>
<dbReference type="Pfam" id="PF02801">
    <property type="entry name" value="Ketoacyl-synt_C"/>
    <property type="match status" value="1"/>
</dbReference>
<dbReference type="InterPro" id="IPR036736">
    <property type="entry name" value="ACP-like_sf"/>
</dbReference>
<dbReference type="Gene3D" id="3.90.180.10">
    <property type="entry name" value="Medium-chain alcohol dehydrogenases, catalytic domain"/>
    <property type="match status" value="1"/>
</dbReference>
<keyword evidence="14" id="KW-1185">Reference proteome</keyword>
<protein>
    <submittedName>
        <fullName evidence="13">Uncharacterized protein</fullName>
    </submittedName>
</protein>
<dbReference type="GO" id="GO:0006633">
    <property type="term" value="P:fatty acid biosynthetic process"/>
    <property type="evidence" value="ECO:0007669"/>
    <property type="project" value="InterPro"/>
</dbReference>
<dbReference type="PANTHER" id="PTHR43775">
    <property type="entry name" value="FATTY ACID SYNTHASE"/>
    <property type="match status" value="1"/>
</dbReference>
<dbReference type="SUPFAM" id="SSF47336">
    <property type="entry name" value="ACP-like"/>
    <property type="match status" value="1"/>
</dbReference>
<dbReference type="InterPro" id="IPR020843">
    <property type="entry name" value="ER"/>
</dbReference>
<evidence type="ECO:0000256" key="3">
    <source>
        <dbReference type="ARBA" id="ARBA00022679"/>
    </source>
</evidence>
<dbReference type="SMART" id="SM00827">
    <property type="entry name" value="PKS_AT"/>
    <property type="match status" value="1"/>
</dbReference>
<dbReference type="SMART" id="SM00825">
    <property type="entry name" value="PKS_KS"/>
    <property type="match status" value="1"/>
</dbReference>
<dbReference type="InterPro" id="IPR013149">
    <property type="entry name" value="ADH-like_C"/>
</dbReference>
<dbReference type="InterPro" id="IPR036291">
    <property type="entry name" value="NAD(P)-bd_dom_sf"/>
</dbReference>
<evidence type="ECO:0000256" key="7">
    <source>
        <dbReference type="ARBA" id="ARBA00023315"/>
    </source>
</evidence>
<dbReference type="SUPFAM" id="SSF53901">
    <property type="entry name" value="Thiolase-like"/>
    <property type="match status" value="1"/>
</dbReference>
<dbReference type="InterPro" id="IPR013154">
    <property type="entry name" value="ADH-like_N"/>
</dbReference>
<keyword evidence="7" id="KW-0012">Acyltransferase</keyword>
<comment type="caution">
    <text evidence="13">The sequence shown here is derived from an EMBL/GenBank/DDBJ whole genome shotgun (WGS) entry which is preliminary data.</text>
</comment>
<dbReference type="InterPro" id="IPR001227">
    <property type="entry name" value="Ac_transferase_dom_sf"/>
</dbReference>
<dbReference type="Gene3D" id="3.40.50.720">
    <property type="entry name" value="NAD(P)-binding Rossmann-like Domain"/>
    <property type="match status" value="1"/>
</dbReference>
<keyword evidence="5" id="KW-0560">Oxidoreductase</keyword>
<dbReference type="InterPro" id="IPR018201">
    <property type="entry name" value="Ketoacyl_synth_AS"/>
</dbReference>
<evidence type="ECO:0000313" key="13">
    <source>
        <dbReference type="EMBL" id="ORY55289.1"/>
    </source>
</evidence>
<keyword evidence="1" id="KW-0596">Phosphopantetheine</keyword>
<dbReference type="InterPro" id="IPR016035">
    <property type="entry name" value="Acyl_Trfase/lysoPLipase"/>
</dbReference>
<dbReference type="Pfam" id="PF23297">
    <property type="entry name" value="ACP_SdgA_C"/>
    <property type="match status" value="1"/>
</dbReference>
<dbReference type="InterPro" id="IPR020807">
    <property type="entry name" value="PKS_DH"/>
</dbReference>
<proteinExistence type="predicted"/>
<dbReference type="SUPFAM" id="SSF50129">
    <property type="entry name" value="GroES-like"/>
    <property type="match status" value="1"/>
</dbReference>
<keyword evidence="3" id="KW-0808">Transferase</keyword>
<dbReference type="PROSITE" id="PS00606">
    <property type="entry name" value="KS3_1"/>
    <property type="match status" value="1"/>
</dbReference>
<dbReference type="CDD" id="cd05195">
    <property type="entry name" value="enoyl_red"/>
    <property type="match status" value="1"/>
</dbReference>
<dbReference type="Pfam" id="PF14765">
    <property type="entry name" value="PS-DH"/>
    <property type="match status" value="1"/>
</dbReference>
<feature type="region of interest" description="Disordered" evidence="9">
    <location>
        <begin position="818"/>
        <end position="841"/>
    </location>
</feature>
<evidence type="ECO:0000256" key="6">
    <source>
        <dbReference type="ARBA" id="ARBA00023268"/>
    </source>
</evidence>
<keyword evidence="2" id="KW-0597">Phosphoprotein</keyword>
<dbReference type="GO" id="GO:0044550">
    <property type="term" value="P:secondary metabolite biosynthetic process"/>
    <property type="evidence" value="ECO:0007669"/>
    <property type="project" value="TreeGrafter"/>
</dbReference>
<evidence type="ECO:0000313" key="14">
    <source>
        <dbReference type="Proteomes" id="UP000193689"/>
    </source>
</evidence>
<evidence type="ECO:0000256" key="8">
    <source>
        <dbReference type="PROSITE-ProRule" id="PRU01363"/>
    </source>
</evidence>
<dbReference type="Pfam" id="PF08240">
    <property type="entry name" value="ADH_N"/>
    <property type="match status" value="1"/>
</dbReference>
<feature type="active site" description="Proton acceptor; for dehydratase activity" evidence="8">
    <location>
        <position position="1039"/>
    </location>
</feature>
<dbReference type="InterPro" id="IPR042104">
    <property type="entry name" value="PKS_dehydratase_sf"/>
</dbReference>
<gene>
    <name evidence="13" type="ORF">BCR38DRAFT_491200</name>
</gene>
<evidence type="ECO:0000259" key="10">
    <source>
        <dbReference type="PROSITE" id="PS50075"/>
    </source>
</evidence>
<dbReference type="Gene3D" id="3.30.70.250">
    <property type="entry name" value="Malonyl-CoA ACP transacylase, ACP-binding"/>
    <property type="match status" value="1"/>
</dbReference>
<feature type="region of interest" description="N-terminal hotdog fold" evidence="8">
    <location>
        <begin position="1007"/>
        <end position="1152"/>
    </location>
</feature>
<dbReference type="GO" id="GO:0004312">
    <property type="term" value="F:fatty acid synthase activity"/>
    <property type="evidence" value="ECO:0007669"/>
    <property type="project" value="TreeGrafter"/>
</dbReference>
<dbReference type="InterPro" id="IPR016039">
    <property type="entry name" value="Thiolase-like"/>
</dbReference>
<dbReference type="SMART" id="SM00822">
    <property type="entry name" value="PKS_KR"/>
    <property type="match status" value="1"/>
</dbReference>
<dbReference type="Pfam" id="PF00109">
    <property type="entry name" value="ketoacyl-synt"/>
    <property type="match status" value="1"/>
</dbReference>
<dbReference type="InParanoid" id="A0A1Y2D7P8"/>
<dbReference type="InterPro" id="IPR049551">
    <property type="entry name" value="PKS_DH_C"/>
</dbReference>
<dbReference type="PANTHER" id="PTHR43775:SF29">
    <property type="entry name" value="ASPERFURANONE POLYKETIDE SYNTHASE AFOG-RELATED"/>
    <property type="match status" value="1"/>
</dbReference>
<dbReference type="Gene3D" id="3.40.366.10">
    <property type="entry name" value="Malonyl-Coenzyme A Acyl Carrier Protein, domain 2"/>
    <property type="match status" value="2"/>
</dbReference>
<feature type="region of interest" description="C-terminal hotdog fold" evidence="8">
    <location>
        <begin position="1183"/>
        <end position="1332"/>
    </location>
</feature>
<dbReference type="SMART" id="SM00826">
    <property type="entry name" value="PKS_DH"/>
    <property type="match status" value="1"/>
</dbReference>
<dbReference type="SUPFAM" id="SSF55048">
    <property type="entry name" value="Probable ACP-binding domain of malonyl-CoA ACP transacylase"/>
    <property type="match status" value="1"/>
</dbReference>
<dbReference type="InterPro" id="IPR032821">
    <property type="entry name" value="PKS_assoc"/>
</dbReference>
<feature type="domain" description="Carrier" evidence="10">
    <location>
        <begin position="2211"/>
        <end position="2291"/>
    </location>
</feature>
<reference evidence="13 14" key="1">
    <citation type="submission" date="2016-07" db="EMBL/GenBank/DDBJ databases">
        <title>Pervasive Adenine N6-methylation of Active Genes in Fungi.</title>
        <authorList>
            <consortium name="DOE Joint Genome Institute"/>
            <person name="Mondo S.J."/>
            <person name="Dannebaum R.O."/>
            <person name="Kuo R.C."/>
            <person name="Labutti K."/>
            <person name="Haridas S."/>
            <person name="Kuo A."/>
            <person name="Salamov A."/>
            <person name="Ahrendt S.R."/>
            <person name="Lipzen A."/>
            <person name="Sullivan W."/>
            <person name="Andreopoulos W.B."/>
            <person name="Clum A."/>
            <person name="Lindquist E."/>
            <person name="Daum C."/>
            <person name="Ramamoorthy G.K."/>
            <person name="Gryganskyi A."/>
            <person name="Culley D."/>
            <person name="Magnuson J.K."/>
            <person name="James T.Y."/>
            <person name="O'Malley M.A."/>
            <person name="Stajich J.E."/>
            <person name="Spatafora J.W."/>
            <person name="Visel A."/>
            <person name="Grigoriev I.V."/>
        </authorList>
    </citation>
    <scope>NUCLEOTIDE SEQUENCE [LARGE SCALE GENOMIC DNA]</scope>
    <source>
        <strain evidence="13 14">CBS 129021</strain>
    </source>
</reference>
<dbReference type="PROSITE" id="PS52019">
    <property type="entry name" value="PKS_MFAS_DH"/>
    <property type="match status" value="1"/>
</dbReference>
<dbReference type="InterPro" id="IPR011032">
    <property type="entry name" value="GroES-like_sf"/>
</dbReference>
<sequence length="2291" mass="251988">MDSAEPDGMEPIAVVGLGCRFPGDATSPTALWDMLTRGESAWSEFPEDRVNISSYFHPSGNRQGSICFRGAHFLKQDVAAFDSSFFSIPADEAKAVDPQQRMLLEVAVEALDNAGVDRTAFRKSETGVWVGSFVKDYEQIVLRDPDNSPIYGATGNGIAIMSNRISYFLDVNGPSMTIDTGCSASLVCVHNACQALRDGEINVGLAGGAGLILTPNTMMPMTALNFLSPDGKCYTFDARANGYGRGEGIGIVVLKRLSDAIRDNDNIRAVIRGSRVNQDGRTPGITLPSSEAQTRNIRGVYKRAKLDFDRTAFVECHGTGTQAGDVRELKAISSALCGQRPTDRPMYVGSIKTNIGHLEGCAGIAGLIKGILTVEHGIIPKHLNFEAPGNSVIDFEGWKVKVPVENTPWPVDGLRRASINCFGFGGTNAHVIIDDTAHYLAERGLTAHHSTAILEDMRDPSLSYVLVKTTLDAIKTRATALSKRARGSVVPRRDEKSHLFVFSAHEQRALSRIIENQINYLKDHLHKHQNNVGPGFLEDLAYTLGCRRTKMQWRVAIAAQDTDDLIDKLRAADKSGFIRTSEDKTASVAFVFGGQGAQWFAMGRELMGFDIFMQSIVCASDYLSDKLNSPFSLIAELLKDEHSTNVNEPHISQPTTTAIQVALVDLVVRHYGVTPASVVGHSSGEIAAAYAMGAISREMAWELAYYRGLCAKYLADADAETKGQMLAVGLGFSEVQVYVDRVETGKVVVACINSPVSVTLSGDSGDIMEVQRMLHDDGVFNRLLVVNVAYHSHHMLRCVEKYFELIAHLKPRQPARKPVIHPHARGKPVNASDIESESPELLQDPSGDIPVMFSSVSGSAVDWTELGPLYWVSNMVSPVRFSAAMTAMMHRADGKKPDMILELGPHATLQSPIQQIFEADPKVKHAPVYFSMLRRNKPATMTALQAIGELWNRGCNVEMAWVVMRNISFRRPKLITDLPNYPWNHEIAYWHESHLSRANRFQVHGRYDLIGRPTADSVPFQPRWRGFLRVQENPWIEHHQVQKTTLYPAAGMVAMVIEGAKQMAPGSFAGIELSQFRIDKAMIIPSSSHGLEYALNMSKHEDETRNRPRKSSYSAPTSTAPVTYDFSIYSKPLDAAWQQHGRGLVTIHNSHSPHQLDGHAAKERALKAERYYNAYLESKKICDEFVIPRQLYETLDVIGMNYGPLFQNITSLQKRDNKCNFTVRIPDTKSVMPAGFEFPHIIHPATLDGIFQTAFSMGDDSMVPSYIGSIYISADPLLPTQAGTELVGHATAARKTFRDATVSFVVADESWKSPTLAVRQKPLIVIKDMTFTALITSPNGGDGVFLPNHHNLCSEIIWEPQPADAVTENQISGQSDLPVELEGGVFLLIPDLKSPALNKVCNAIMKKLVKCQVRNVASIGDGKDLPAYCLSLLEAFSDQYFLWKWSEDNFLAFRTLVNSTKGLFWVTRGAQVDSVDPQAALFQAMACTLHSEDLKKHLVSYDLSHDSELESNDAIDMIKSLFLKSFSPSHQAKYRETEYAARGGQLLVPRLIPINSLNRMIEQGSTGPEPALQMMNQQRGRPLELKVREIGKPDSLYWADDSHADLPLALYEVKIKVLSVGLSVLDIDIVMGRGRDNSIGTDVYGIVEAVGNDVHGLNIGARVLAIARGSFRTHISCHQCLVQQVSDDIDDPSVVVLPTSMAVADYALYATARLKSYQTVLVHAGGGSFGQAAIRMAKFIGARVFATVRNDEQRHLLREYYQLPDDWILDANNTSFTESIMRLTHNEGVNVIFDPTAEYRDLNHACVAHSGHIVCFTKRDMTSGTTVDFTGKTFTSNVLDLAYLIKHQPRRLGESFQFLCSFDLKEWMPPLVTKCDYDDLPKAIGACGEDSHCGPTYCQPSESKPVPILPPRPHPVSKYLHEDATYVLAGQGGLGMQIAKLLASYGVKNIALLSRSGASSETSQMCLAFLKNRGVNVSVMKVDLCDRDSLATVVADIKRTMPPIKGLFQCAAKIRDAVFDNMTHDDWDAATGPKTKGSMHLYELFPRDMDFFIFLSSSAGVIGNRGQANYAVGNAFQDALARHIDAKGQMRSVSIDLGPVLGAGMLAEDPATLDKLKASGFFGIRLKDFERVVERAITGYTVGDERIPPQVVIGVGTGGLIRQNKPADPYWTRTALFSHLNKVDMPPESESTAAEGSSAEKSVKFLLSQVTDTEDAQVIVCKGLMHMLAQSMNMKVDDVDEGKPLSAYGVDSLVAVGVRNWVFRECGVDVSVFEVLSDSSIAELSAKIVKK</sequence>
<dbReference type="Gene3D" id="3.40.47.10">
    <property type="match status" value="1"/>
</dbReference>
<dbReference type="PROSITE" id="PS00012">
    <property type="entry name" value="PHOSPHOPANTETHEINE"/>
    <property type="match status" value="1"/>
</dbReference>
<dbReference type="InterPro" id="IPR057326">
    <property type="entry name" value="KR_dom"/>
</dbReference>
<dbReference type="InterPro" id="IPR049552">
    <property type="entry name" value="PKS_DH_N"/>
</dbReference>
<dbReference type="InterPro" id="IPR014030">
    <property type="entry name" value="Ketoacyl_synth_N"/>
</dbReference>
<dbReference type="Pfam" id="PF00107">
    <property type="entry name" value="ADH_zinc_N"/>
    <property type="match status" value="1"/>
</dbReference>
<feature type="domain" description="PKS/mFAS DH" evidence="12">
    <location>
        <begin position="1007"/>
        <end position="1332"/>
    </location>
</feature>
<dbReference type="InterPro" id="IPR050091">
    <property type="entry name" value="PKS_NRPS_Biosynth_Enz"/>
</dbReference>
<dbReference type="InterPro" id="IPR014031">
    <property type="entry name" value="Ketoacyl_synth_C"/>
</dbReference>
<dbReference type="Gene3D" id="1.10.1240.100">
    <property type="match status" value="1"/>
</dbReference>
<evidence type="ECO:0000259" key="11">
    <source>
        <dbReference type="PROSITE" id="PS52004"/>
    </source>
</evidence>
<organism evidence="13 14">
    <name type="scientific">Pseudomassariella vexata</name>
    <dbReference type="NCBI Taxonomy" id="1141098"/>
    <lineage>
        <taxon>Eukaryota</taxon>
        <taxon>Fungi</taxon>
        <taxon>Dikarya</taxon>
        <taxon>Ascomycota</taxon>
        <taxon>Pezizomycotina</taxon>
        <taxon>Sordariomycetes</taxon>
        <taxon>Xylariomycetidae</taxon>
        <taxon>Amphisphaeriales</taxon>
        <taxon>Pseudomassariaceae</taxon>
        <taxon>Pseudomassariella</taxon>
    </lineage>
</organism>
<feature type="active site" description="Proton donor; for dehydratase activity" evidence="8">
    <location>
        <position position="1248"/>
    </location>
</feature>
<evidence type="ECO:0000259" key="12">
    <source>
        <dbReference type="PROSITE" id="PS52019"/>
    </source>
</evidence>
<dbReference type="Pfam" id="PF21089">
    <property type="entry name" value="PKS_DH_N"/>
    <property type="match status" value="1"/>
</dbReference>
<dbReference type="InterPro" id="IPR009081">
    <property type="entry name" value="PP-bd_ACP"/>
</dbReference>
<dbReference type="InterPro" id="IPR020806">
    <property type="entry name" value="PKS_PP-bd"/>
</dbReference>
<dbReference type="PROSITE" id="PS52004">
    <property type="entry name" value="KS3_2"/>
    <property type="match status" value="1"/>
</dbReference>
<dbReference type="GO" id="GO:0031177">
    <property type="term" value="F:phosphopantetheine binding"/>
    <property type="evidence" value="ECO:0007669"/>
    <property type="project" value="InterPro"/>
</dbReference>
<dbReference type="RefSeq" id="XP_040709560.1">
    <property type="nucleotide sequence ID" value="XM_040864630.1"/>
</dbReference>
<dbReference type="Pfam" id="PF08659">
    <property type="entry name" value="KR"/>
    <property type="match status" value="1"/>
</dbReference>
<evidence type="ECO:0000256" key="2">
    <source>
        <dbReference type="ARBA" id="ARBA00022553"/>
    </source>
</evidence>
<keyword evidence="4" id="KW-0521">NADP</keyword>
<keyword evidence="6" id="KW-0511">Multifunctional enzyme</keyword>
<evidence type="ECO:0000256" key="4">
    <source>
        <dbReference type="ARBA" id="ARBA00022857"/>
    </source>
</evidence>
<feature type="region of interest" description="Disordered" evidence="9">
    <location>
        <begin position="1099"/>
        <end position="1118"/>
    </location>
</feature>